<accession>A0ABU5APD0</accession>
<comment type="caution">
    <text evidence="2">The sequence shown here is derived from an EMBL/GenBank/DDBJ whole genome shotgun (WGS) entry which is preliminary data.</text>
</comment>
<evidence type="ECO:0000313" key="3">
    <source>
        <dbReference type="Proteomes" id="UP001276564"/>
    </source>
</evidence>
<protein>
    <recommendedName>
        <fullName evidence="4">VCBS repeat-containing protein</fullName>
    </recommendedName>
</protein>
<dbReference type="Proteomes" id="UP001276564">
    <property type="component" value="Unassembled WGS sequence"/>
</dbReference>
<organism evidence="2 3">
    <name type="scientific">Mesorhizobium abyssinicae</name>
    <dbReference type="NCBI Taxonomy" id="1209958"/>
    <lineage>
        <taxon>Bacteria</taxon>
        <taxon>Pseudomonadati</taxon>
        <taxon>Pseudomonadota</taxon>
        <taxon>Alphaproteobacteria</taxon>
        <taxon>Hyphomicrobiales</taxon>
        <taxon>Phyllobacteriaceae</taxon>
        <taxon>Mesorhizobium</taxon>
    </lineage>
</organism>
<keyword evidence="3" id="KW-1185">Reference proteome</keyword>
<feature type="chain" id="PRO_5046944609" description="VCBS repeat-containing protein" evidence="1">
    <location>
        <begin position="24"/>
        <end position="200"/>
    </location>
</feature>
<name>A0ABU5APD0_9HYPH</name>
<dbReference type="EMBL" id="JAVIIP010000007">
    <property type="protein sequence ID" value="MDX8539158.1"/>
    <property type="molecule type" value="Genomic_DNA"/>
</dbReference>
<evidence type="ECO:0000313" key="2">
    <source>
        <dbReference type="EMBL" id="MDX8539158.1"/>
    </source>
</evidence>
<keyword evidence="1" id="KW-0732">Signal</keyword>
<reference evidence="2 3" key="1">
    <citation type="submission" date="2023-08" db="EMBL/GenBank/DDBJ databases">
        <title>Implementing the SeqCode for naming new Mesorhizobium species isolated from Vachellia karroo root nodules.</title>
        <authorList>
            <person name="Van Lill M."/>
        </authorList>
    </citation>
    <scope>NUCLEOTIDE SEQUENCE [LARGE SCALE GENOMIC DNA]</scope>
    <source>
        <strain evidence="2 3">VK4B</strain>
    </source>
</reference>
<evidence type="ECO:0008006" key="4">
    <source>
        <dbReference type="Google" id="ProtNLM"/>
    </source>
</evidence>
<gene>
    <name evidence="2" type="ORF">RFM23_16190</name>
</gene>
<dbReference type="RefSeq" id="WP_127282598.1">
    <property type="nucleotide sequence ID" value="NZ_JARAKC010000002.1"/>
</dbReference>
<feature type="signal peptide" evidence="1">
    <location>
        <begin position="1"/>
        <end position="23"/>
    </location>
</feature>
<evidence type="ECO:0000256" key="1">
    <source>
        <dbReference type="SAM" id="SignalP"/>
    </source>
</evidence>
<proteinExistence type="predicted"/>
<sequence length="200" mass="21884">MTTALHHAAWLVALAAMPVPALAGDKPAFELSLDIDQDGTMDRAVVMQDDGPAELYVYLGTGAEKPGPSRKPDFVRKALTEDRIIDLEAKGKGSLAITSCFGCGASKSTEETLTVVYRHGQFMVGGYSRSWDWGNRTSDDTVDTIQGDCDINYLTGKGTVSKDLEESRPIKGNFKPVLLKDWSYERRPKVCDFLAGWTSD</sequence>